<proteinExistence type="predicted"/>
<comment type="caution">
    <text evidence="2">The sequence shown here is derived from an EMBL/GenBank/DDBJ whole genome shotgun (WGS) entry which is preliminary data.</text>
</comment>
<feature type="signal peptide" evidence="1">
    <location>
        <begin position="1"/>
        <end position="17"/>
    </location>
</feature>
<evidence type="ECO:0008006" key="4">
    <source>
        <dbReference type="Google" id="ProtNLM"/>
    </source>
</evidence>
<gene>
    <name evidence="2" type="ORF">QVD17_03696</name>
</gene>
<organism evidence="2 3">
    <name type="scientific">Tagetes erecta</name>
    <name type="common">African marigold</name>
    <dbReference type="NCBI Taxonomy" id="13708"/>
    <lineage>
        <taxon>Eukaryota</taxon>
        <taxon>Viridiplantae</taxon>
        <taxon>Streptophyta</taxon>
        <taxon>Embryophyta</taxon>
        <taxon>Tracheophyta</taxon>
        <taxon>Spermatophyta</taxon>
        <taxon>Magnoliopsida</taxon>
        <taxon>eudicotyledons</taxon>
        <taxon>Gunneridae</taxon>
        <taxon>Pentapetalae</taxon>
        <taxon>asterids</taxon>
        <taxon>campanulids</taxon>
        <taxon>Asterales</taxon>
        <taxon>Asteraceae</taxon>
        <taxon>Asteroideae</taxon>
        <taxon>Heliantheae alliance</taxon>
        <taxon>Tageteae</taxon>
        <taxon>Tagetes</taxon>
    </lineage>
</organism>
<name>A0AAD8PA57_TARER</name>
<reference evidence="2" key="1">
    <citation type="journal article" date="2023" name="bioRxiv">
        <title>Improved chromosome-level genome assembly for marigold (Tagetes erecta).</title>
        <authorList>
            <person name="Jiang F."/>
            <person name="Yuan L."/>
            <person name="Wang S."/>
            <person name="Wang H."/>
            <person name="Xu D."/>
            <person name="Wang A."/>
            <person name="Fan W."/>
        </authorList>
    </citation>
    <scope>NUCLEOTIDE SEQUENCE</scope>
    <source>
        <strain evidence="2">WSJ</strain>
        <tissue evidence="2">Leaf</tissue>
    </source>
</reference>
<evidence type="ECO:0000313" key="3">
    <source>
        <dbReference type="Proteomes" id="UP001229421"/>
    </source>
</evidence>
<keyword evidence="3" id="KW-1185">Reference proteome</keyword>
<sequence length="69" mass="8254">MITLILYAYMFLVSTVGNKFRRFCIFRLSCIYKYPIPDLILKINKEIAIVRVIDTFELSVVFARKFIRE</sequence>
<evidence type="ECO:0000256" key="1">
    <source>
        <dbReference type="SAM" id="SignalP"/>
    </source>
</evidence>
<dbReference type="AlphaFoldDB" id="A0AAD8PA57"/>
<feature type="chain" id="PRO_5042016019" description="Secreted protein" evidence="1">
    <location>
        <begin position="18"/>
        <end position="69"/>
    </location>
</feature>
<keyword evidence="1" id="KW-0732">Signal</keyword>
<dbReference type="EMBL" id="JAUHHV010000001">
    <property type="protein sequence ID" value="KAK1437896.1"/>
    <property type="molecule type" value="Genomic_DNA"/>
</dbReference>
<accession>A0AAD8PA57</accession>
<evidence type="ECO:0000313" key="2">
    <source>
        <dbReference type="EMBL" id="KAK1437896.1"/>
    </source>
</evidence>
<dbReference type="Proteomes" id="UP001229421">
    <property type="component" value="Unassembled WGS sequence"/>
</dbReference>
<protein>
    <recommendedName>
        <fullName evidence="4">Secreted protein</fullName>
    </recommendedName>
</protein>